<reference evidence="1" key="1">
    <citation type="journal article" date="2007" name="PLoS Biol.">
        <title>Rate of evolution in brain-expressed genes in humans and other primates.</title>
        <authorList>
            <person name="Wang H.-Y."/>
            <person name="Chien H.-C."/>
            <person name="Osada N."/>
            <person name="Hashimoto K."/>
            <person name="Sugano S."/>
            <person name="Gojobori T."/>
            <person name="Chou C.-K."/>
            <person name="Tsai S.-F."/>
            <person name="Wu C.-I."/>
            <person name="Shen C.-K.J."/>
        </authorList>
    </citation>
    <scope>NUCLEOTIDE SEQUENCE</scope>
</reference>
<proteinExistence type="evidence at transcript level"/>
<dbReference type="EMBL" id="AB174008">
    <property type="protein sequence ID" value="BAE91070.1"/>
    <property type="molecule type" value="mRNA"/>
</dbReference>
<sequence>MCCNTFETGLDSHFSSEKLFSPSWRCTVIFYSISSLLFVVETF</sequence>
<dbReference type="AlphaFoldDB" id="I7GPA1"/>
<evidence type="ECO:0000313" key="1">
    <source>
        <dbReference type="EMBL" id="BAE91070.1"/>
    </source>
</evidence>
<accession>I7GPA1</accession>
<name>I7GPA1_MACFA</name>
<protein>
    <submittedName>
        <fullName evidence="1">Macaca fascicularis brain cDNA clone: QmoA-11680, similar to human neural cell expressed, developmentallydown-regulated 4-like (NEDD4L), mRNA, RefSeq: NM_015277.2</fullName>
    </submittedName>
</protein>
<organism evidence="1">
    <name type="scientific">Macaca fascicularis</name>
    <name type="common">Crab-eating macaque</name>
    <name type="synonym">Cynomolgus monkey</name>
    <dbReference type="NCBI Taxonomy" id="9541"/>
    <lineage>
        <taxon>Eukaryota</taxon>
        <taxon>Metazoa</taxon>
        <taxon>Chordata</taxon>
        <taxon>Craniata</taxon>
        <taxon>Vertebrata</taxon>
        <taxon>Euteleostomi</taxon>
        <taxon>Mammalia</taxon>
        <taxon>Eutheria</taxon>
        <taxon>Euarchontoglires</taxon>
        <taxon>Primates</taxon>
        <taxon>Haplorrhini</taxon>
        <taxon>Catarrhini</taxon>
        <taxon>Cercopithecidae</taxon>
        <taxon>Cercopithecinae</taxon>
        <taxon>Macaca</taxon>
    </lineage>
</organism>